<sequence length="235" mass="27726">MLETQTKEMYFLYHSEIVKEAFNTHKLYCFLQNDLLYPIQSRLKKLKKHDLLIKEKDISDEVYFIQSGCVMEKKGQFLVNGFYTKEDIIGFDSLLQTNKAEYSLEIISDEATIVKYKKAEIIEKILSVQEGYFYYYVHIQNQVQRLREKEALLRLHSAEQRIESALLQLVSGYWNRHNELVPLPKYINKSILAKYTNLNSNTVTTVLQKLQKESIIQVNKRKIEINLIKLHAKLA</sequence>
<reference evidence="3 4" key="1">
    <citation type="submission" date="2020-03" db="EMBL/GenBank/DDBJ databases">
        <title>Soil Listeria distribution.</title>
        <authorList>
            <person name="Liao J."/>
            <person name="Wiedmann M."/>
        </authorList>
    </citation>
    <scope>NUCLEOTIDE SEQUENCE [LARGE SCALE GENOMIC DNA]</scope>
    <source>
        <strain evidence="3 4">FSL L7-1614</strain>
    </source>
</reference>
<organism evidence="3 4">
    <name type="scientific">Listeria newyorkensis</name>
    <dbReference type="NCBI Taxonomy" id="1497681"/>
    <lineage>
        <taxon>Bacteria</taxon>
        <taxon>Bacillati</taxon>
        <taxon>Bacillota</taxon>
        <taxon>Bacilli</taxon>
        <taxon>Bacillales</taxon>
        <taxon>Listeriaceae</taxon>
        <taxon>Listeria</taxon>
    </lineage>
</organism>
<dbReference type="SUPFAM" id="SSF46785">
    <property type="entry name" value="Winged helix' DNA-binding domain"/>
    <property type="match status" value="1"/>
</dbReference>
<proteinExistence type="predicted"/>
<dbReference type="SUPFAM" id="SSF51206">
    <property type="entry name" value="cAMP-binding domain-like"/>
    <property type="match status" value="1"/>
</dbReference>
<dbReference type="Proteomes" id="UP000569903">
    <property type="component" value="Unassembled WGS sequence"/>
</dbReference>
<keyword evidence="1" id="KW-0010">Activator</keyword>
<dbReference type="InterPro" id="IPR000595">
    <property type="entry name" value="cNMP-bd_dom"/>
</dbReference>
<dbReference type="RefSeq" id="WP_185390358.1">
    <property type="nucleotide sequence ID" value="NZ_JAARQN010000022.1"/>
</dbReference>
<comment type="caution">
    <text evidence="3">The sequence shown here is derived from an EMBL/GenBank/DDBJ whole genome shotgun (WGS) entry which is preliminary data.</text>
</comment>
<dbReference type="AlphaFoldDB" id="A0A841Z0E0"/>
<dbReference type="InterPro" id="IPR036390">
    <property type="entry name" value="WH_DNA-bd_sf"/>
</dbReference>
<dbReference type="EMBL" id="JAARQN010000022">
    <property type="protein sequence ID" value="MBC1459234.1"/>
    <property type="molecule type" value="Genomic_DNA"/>
</dbReference>
<accession>A0A841Z0E0</accession>
<dbReference type="Pfam" id="PF00027">
    <property type="entry name" value="cNMP_binding"/>
    <property type="match status" value="1"/>
</dbReference>
<evidence type="ECO:0000259" key="2">
    <source>
        <dbReference type="Pfam" id="PF00027"/>
    </source>
</evidence>
<name>A0A841Z0E0_9LIST</name>
<dbReference type="InterPro" id="IPR018490">
    <property type="entry name" value="cNMP-bd_dom_sf"/>
</dbReference>
<evidence type="ECO:0000313" key="3">
    <source>
        <dbReference type="EMBL" id="MBC1459234.1"/>
    </source>
</evidence>
<evidence type="ECO:0000256" key="1">
    <source>
        <dbReference type="ARBA" id="ARBA00023159"/>
    </source>
</evidence>
<protein>
    <submittedName>
        <fullName evidence="3">Crp/Fnr family transcriptional regulator</fullName>
    </submittedName>
</protein>
<dbReference type="InterPro" id="IPR014710">
    <property type="entry name" value="RmlC-like_jellyroll"/>
</dbReference>
<feature type="domain" description="Cyclic nucleotide-binding" evidence="2">
    <location>
        <begin position="44"/>
        <end position="120"/>
    </location>
</feature>
<dbReference type="Gene3D" id="2.60.120.10">
    <property type="entry name" value="Jelly Rolls"/>
    <property type="match status" value="1"/>
</dbReference>
<evidence type="ECO:0000313" key="4">
    <source>
        <dbReference type="Proteomes" id="UP000569903"/>
    </source>
</evidence>
<gene>
    <name evidence="3" type="ORF">HB850_15850</name>
</gene>